<dbReference type="EMBL" id="CAJVPS010020851">
    <property type="protein sequence ID" value="CAG8705631.1"/>
    <property type="molecule type" value="Genomic_DNA"/>
</dbReference>
<dbReference type="Gene3D" id="1.25.40.10">
    <property type="entry name" value="Tetratricopeptide repeat domain"/>
    <property type="match status" value="1"/>
</dbReference>
<feature type="compositionally biased region" description="Polar residues" evidence="1">
    <location>
        <begin position="62"/>
        <end position="71"/>
    </location>
</feature>
<dbReference type="OrthoDB" id="10453512at2759"/>
<evidence type="ECO:0000313" key="3">
    <source>
        <dbReference type="Proteomes" id="UP000789508"/>
    </source>
</evidence>
<evidence type="ECO:0000313" key="2">
    <source>
        <dbReference type="EMBL" id="CAG8705631.1"/>
    </source>
</evidence>
<evidence type="ECO:0000256" key="1">
    <source>
        <dbReference type="SAM" id="MobiDB-lite"/>
    </source>
</evidence>
<sequence length="199" mass="22285">GEKKKLEYQEHGEKMSGNEVDVANKEGNCGNNDVNETYIVGRCCLNGMGSRKDKHEALIHHQNSADTSHSNKGYKVGSNHESGIDPGNEEKKDEETVEVYDNNVVYIKVNDDGGKAADGRAYERCLKDVGRGNVNERWNRGFCHEYEIEDKIDECQAFKCNLKSDEATQDQSTTKQTLNSMMLMNHQSKDLARACGTNC</sequence>
<feature type="region of interest" description="Disordered" evidence="1">
    <location>
        <begin position="62"/>
        <end position="95"/>
    </location>
</feature>
<comment type="caution">
    <text evidence="2">The sequence shown here is derived from an EMBL/GenBank/DDBJ whole genome shotgun (WGS) entry which is preliminary data.</text>
</comment>
<dbReference type="InterPro" id="IPR011990">
    <property type="entry name" value="TPR-like_helical_dom_sf"/>
</dbReference>
<accession>A0A9N9HTK7</accession>
<proteinExistence type="predicted"/>
<reference evidence="2" key="1">
    <citation type="submission" date="2021-06" db="EMBL/GenBank/DDBJ databases">
        <authorList>
            <person name="Kallberg Y."/>
            <person name="Tangrot J."/>
            <person name="Rosling A."/>
        </authorList>
    </citation>
    <scope>NUCLEOTIDE SEQUENCE</scope>
    <source>
        <strain evidence="2">FL130A</strain>
    </source>
</reference>
<gene>
    <name evidence="2" type="ORF">ALEPTO_LOCUS11732</name>
</gene>
<feature type="region of interest" description="Disordered" evidence="1">
    <location>
        <begin position="1"/>
        <end position="24"/>
    </location>
</feature>
<protein>
    <submittedName>
        <fullName evidence="2">14308_t:CDS:1</fullName>
    </submittedName>
</protein>
<organism evidence="2 3">
    <name type="scientific">Ambispora leptoticha</name>
    <dbReference type="NCBI Taxonomy" id="144679"/>
    <lineage>
        <taxon>Eukaryota</taxon>
        <taxon>Fungi</taxon>
        <taxon>Fungi incertae sedis</taxon>
        <taxon>Mucoromycota</taxon>
        <taxon>Glomeromycotina</taxon>
        <taxon>Glomeromycetes</taxon>
        <taxon>Archaeosporales</taxon>
        <taxon>Ambisporaceae</taxon>
        <taxon>Ambispora</taxon>
    </lineage>
</organism>
<name>A0A9N9HTK7_9GLOM</name>
<dbReference type="Proteomes" id="UP000789508">
    <property type="component" value="Unassembled WGS sequence"/>
</dbReference>
<keyword evidence="3" id="KW-1185">Reference proteome</keyword>
<dbReference type="AlphaFoldDB" id="A0A9N9HTK7"/>
<feature type="compositionally biased region" description="Basic and acidic residues" evidence="1">
    <location>
        <begin position="1"/>
        <end position="16"/>
    </location>
</feature>
<feature type="non-terminal residue" evidence="2">
    <location>
        <position position="1"/>
    </location>
</feature>